<proteinExistence type="predicted"/>
<dbReference type="SUPFAM" id="SSF53756">
    <property type="entry name" value="UDP-Glycosyltransferase/glycogen phosphorylase"/>
    <property type="match status" value="1"/>
</dbReference>
<dbReference type="InterPro" id="IPR028098">
    <property type="entry name" value="Glyco_trans_4-like_N"/>
</dbReference>
<evidence type="ECO:0000259" key="1">
    <source>
        <dbReference type="Pfam" id="PF00534"/>
    </source>
</evidence>
<dbReference type="EMBL" id="VDLV01000026">
    <property type="protein sequence ID" value="MBA1379327.1"/>
    <property type="molecule type" value="Genomic_DNA"/>
</dbReference>
<gene>
    <name evidence="3" type="ORF">FHK92_16190</name>
</gene>
<dbReference type="Gene3D" id="3.40.50.2000">
    <property type="entry name" value="Glycogen Phosphorylase B"/>
    <property type="match status" value="2"/>
</dbReference>
<name>A0A7V8UCZ3_9PSED</name>
<dbReference type="Pfam" id="PF00534">
    <property type="entry name" value="Glycos_transf_1"/>
    <property type="match status" value="1"/>
</dbReference>
<reference evidence="3 4" key="1">
    <citation type="submission" date="2019-06" db="EMBL/GenBank/DDBJ databases">
        <title>Analysis of the biodiversity of Brassica napus bacterial endophytes for the selection of potential efficient biofertilizers for rapeseed crops.</title>
        <authorList>
            <person name="Jimenez-Gomez A."/>
            <person name="Saati-Santamaria Z."/>
            <person name="Menendez E."/>
            <person name="Rivas R."/>
            <person name="Mateos P.F."/>
            <person name="Velazquez E."/>
            <person name="Garcia-Fraile P."/>
        </authorList>
    </citation>
    <scope>NUCLEOTIDE SEQUENCE [LARGE SCALE GENOMIC DNA]</scope>
    <source>
        <strain evidence="3 4">CDVBN10</strain>
    </source>
</reference>
<feature type="domain" description="Glycosyltransferase subfamily 4-like N-terminal" evidence="2">
    <location>
        <begin position="12"/>
        <end position="167"/>
    </location>
</feature>
<dbReference type="InterPro" id="IPR001296">
    <property type="entry name" value="Glyco_trans_1"/>
</dbReference>
<dbReference type="GO" id="GO:1901135">
    <property type="term" value="P:carbohydrate derivative metabolic process"/>
    <property type="evidence" value="ECO:0007669"/>
    <property type="project" value="UniProtKB-ARBA"/>
</dbReference>
<dbReference type="GO" id="GO:0016757">
    <property type="term" value="F:glycosyltransferase activity"/>
    <property type="evidence" value="ECO:0007669"/>
    <property type="project" value="InterPro"/>
</dbReference>
<sequence length="366" mass="39815">MRIAFVISGLGVGGAEAVVCTLADSLASKGHTVKIFYMRGEALVTPSNPNVELVGLGFNSLLSMFPSVLRYVFEIYKFRPDLIHSHMFHANILARVCGAPLFSSAPIICTAHSNNEGGKLRMLSYRITHFRCAAFTSVSAQAAKEYEYKKAAPQNSILVVSNPIDASKFFLDENSRKKMRKVLDAGTSKVLLAVGRLVEAKDYLTMIKAFKGVISAQPEARLYIAGDGPLMAETKNYVTELDLNNYVFFLGKRRDIPALMNAADVFVLSSAWEGFGLVVAEAMATEKVVVATDCGGVKEVMGSVGYLVPKKDPSSLSDALLTALSLPPESAKKMGEKARESVVDKYSVERIVSCWLKVYSDVSARL</sequence>
<dbReference type="RefSeq" id="WP_181288848.1">
    <property type="nucleotide sequence ID" value="NZ_VDLV01000026.1"/>
</dbReference>
<dbReference type="Pfam" id="PF13439">
    <property type="entry name" value="Glyco_transf_4"/>
    <property type="match status" value="1"/>
</dbReference>
<dbReference type="Proteomes" id="UP000572407">
    <property type="component" value="Unassembled WGS sequence"/>
</dbReference>
<evidence type="ECO:0000259" key="2">
    <source>
        <dbReference type="Pfam" id="PF13439"/>
    </source>
</evidence>
<dbReference type="AlphaFoldDB" id="A0A7V8UCZ3"/>
<comment type="caution">
    <text evidence="3">The sequence shown here is derived from an EMBL/GenBank/DDBJ whole genome shotgun (WGS) entry which is preliminary data.</text>
</comment>
<evidence type="ECO:0000313" key="3">
    <source>
        <dbReference type="EMBL" id="MBA1379327.1"/>
    </source>
</evidence>
<dbReference type="PANTHER" id="PTHR12526">
    <property type="entry name" value="GLYCOSYLTRANSFERASE"/>
    <property type="match status" value="1"/>
</dbReference>
<organism evidence="3 4">
    <name type="scientific">Pseudomonas brassicacearum subsp. neoaurantiaca</name>
    <dbReference type="NCBI Taxonomy" id="494916"/>
    <lineage>
        <taxon>Bacteria</taxon>
        <taxon>Pseudomonadati</taxon>
        <taxon>Pseudomonadota</taxon>
        <taxon>Gammaproteobacteria</taxon>
        <taxon>Pseudomonadales</taxon>
        <taxon>Pseudomonadaceae</taxon>
        <taxon>Pseudomonas</taxon>
    </lineage>
</organism>
<evidence type="ECO:0000313" key="4">
    <source>
        <dbReference type="Proteomes" id="UP000572407"/>
    </source>
</evidence>
<keyword evidence="3" id="KW-0808">Transferase</keyword>
<protein>
    <submittedName>
        <fullName evidence="3">Glycosyltransferase</fullName>
    </submittedName>
</protein>
<accession>A0A7V8UCZ3</accession>
<feature type="domain" description="Glycosyl transferase family 1" evidence="1">
    <location>
        <begin position="177"/>
        <end position="340"/>
    </location>
</feature>